<dbReference type="AlphaFoldDB" id="A0ABC8V2C0"/>
<evidence type="ECO:0000313" key="2">
    <source>
        <dbReference type="EMBL" id="CAK9186982.1"/>
    </source>
</evidence>
<feature type="coiled-coil region" evidence="1">
    <location>
        <begin position="85"/>
        <end position="126"/>
    </location>
</feature>
<evidence type="ECO:0000313" key="3">
    <source>
        <dbReference type="Proteomes" id="UP001642360"/>
    </source>
</evidence>
<comment type="caution">
    <text evidence="2">The sequence shown here is derived from an EMBL/GenBank/DDBJ whole genome shotgun (WGS) entry which is preliminary data.</text>
</comment>
<dbReference type="Proteomes" id="UP001642360">
    <property type="component" value="Unassembled WGS sequence"/>
</dbReference>
<reference evidence="2 3" key="1">
    <citation type="submission" date="2024-02" db="EMBL/GenBank/DDBJ databases">
        <authorList>
            <person name="Vignale AGUSTIN F."/>
            <person name="Sosa J E."/>
            <person name="Modenutti C."/>
        </authorList>
    </citation>
    <scope>NUCLEOTIDE SEQUENCE [LARGE SCALE GENOMIC DNA]</scope>
</reference>
<organism evidence="2 3">
    <name type="scientific">Ilex paraguariensis</name>
    <name type="common">yerba mate</name>
    <dbReference type="NCBI Taxonomy" id="185542"/>
    <lineage>
        <taxon>Eukaryota</taxon>
        <taxon>Viridiplantae</taxon>
        <taxon>Streptophyta</taxon>
        <taxon>Embryophyta</taxon>
        <taxon>Tracheophyta</taxon>
        <taxon>Spermatophyta</taxon>
        <taxon>Magnoliopsida</taxon>
        <taxon>eudicotyledons</taxon>
        <taxon>Gunneridae</taxon>
        <taxon>Pentapetalae</taxon>
        <taxon>asterids</taxon>
        <taxon>campanulids</taxon>
        <taxon>Aquifoliales</taxon>
        <taxon>Aquifoliaceae</taxon>
        <taxon>Ilex</taxon>
    </lineage>
</organism>
<protein>
    <submittedName>
        <fullName evidence="2">Uncharacterized protein</fullName>
    </submittedName>
</protein>
<gene>
    <name evidence="2" type="ORF">ILEXP_LOCUS57487</name>
</gene>
<sequence>MHSASMPQEEVPSTGKEAKVLVPFTLELALEGAEVFVFSTEVLAHVVSFAPATSVTLAPIPTFASGITVLFVVPTDPTLIDSPEALVLTKLLTKVERERDELKEENDRLQAVNAHLEEKIYELKRRPGGA</sequence>
<proteinExistence type="predicted"/>
<name>A0ABC8V2C0_9AQUA</name>
<keyword evidence="1" id="KW-0175">Coiled coil</keyword>
<evidence type="ECO:0000256" key="1">
    <source>
        <dbReference type="SAM" id="Coils"/>
    </source>
</evidence>
<accession>A0ABC8V2C0</accession>
<keyword evidence="3" id="KW-1185">Reference proteome</keyword>
<dbReference type="EMBL" id="CAUOFW020009747">
    <property type="protein sequence ID" value="CAK9186982.1"/>
    <property type="molecule type" value="Genomic_DNA"/>
</dbReference>